<protein>
    <submittedName>
        <fullName evidence="3">Ribonuclease H-like protein</fullName>
    </submittedName>
</protein>
<dbReference type="Pfam" id="PF09159">
    <property type="entry name" value="Ydc2-catalyt"/>
    <property type="match status" value="1"/>
</dbReference>
<dbReference type="InterPro" id="IPR015242">
    <property type="entry name" value="Ydc2_cat"/>
</dbReference>
<dbReference type="GO" id="GO:0004520">
    <property type="term" value="F:DNA endonuclease activity"/>
    <property type="evidence" value="ECO:0007669"/>
    <property type="project" value="TreeGrafter"/>
</dbReference>
<dbReference type="SUPFAM" id="SSF53098">
    <property type="entry name" value="Ribonuclease H-like"/>
    <property type="match status" value="1"/>
</dbReference>
<feature type="region of interest" description="Disordered" evidence="1">
    <location>
        <begin position="292"/>
        <end position="318"/>
    </location>
</feature>
<keyword evidence="4" id="KW-1185">Reference proteome</keyword>
<dbReference type="InterPro" id="IPR012337">
    <property type="entry name" value="RNaseH-like_sf"/>
</dbReference>
<dbReference type="Proteomes" id="UP000799757">
    <property type="component" value="Unassembled WGS sequence"/>
</dbReference>
<dbReference type="InterPro" id="IPR036397">
    <property type="entry name" value="RNaseH_sf"/>
</dbReference>
<evidence type="ECO:0000256" key="1">
    <source>
        <dbReference type="SAM" id="MobiDB-lite"/>
    </source>
</evidence>
<dbReference type="EMBL" id="MU001883">
    <property type="protein sequence ID" value="KAF2794671.1"/>
    <property type="molecule type" value="Genomic_DNA"/>
</dbReference>
<feature type="region of interest" description="Disordered" evidence="1">
    <location>
        <begin position="109"/>
        <end position="132"/>
    </location>
</feature>
<feature type="compositionally biased region" description="Basic and acidic residues" evidence="1">
    <location>
        <begin position="109"/>
        <end position="124"/>
    </location>
</feature>
<evidence type="ECO:0000313" key="3">
    <source>
        <dbReference type="EMBL" id="KAF2794671.1"/>
    </source>
</evidence>
<dbReference type="PROSITE" id="PS50800">
    <property type="entry name" value="SAP"/>
    <property type="match status" value="1"/>
</dbReference>
<accession>A0A6A6XED6</accession>
<sequence>MAPNSPTIKTLQTLLTRIGSATSGRKENLISRLSRDLEVPRLPICAKQGKAVRILSIDMGIKNLAFCVAEVKLGGSTSEEDGTIKSNAGTKMNVISWRRLDVVEEVSRSMEKRKEETESVVNKEDTEDPYTPSALSSTAYTLLAQTLLPYKPDIILIERQRWRSSGGVAVQQWTVRVNTLEGMLWAILTALRAVSKSTNSQNQTLESRNSGYEIFGVDPKRVGNFWMGENLLADSSKKWKKEVEDELVVGPEGEVEEFAGGKRRSAVKKLSRGKAEKKAKIQLLRSWLTPEDRSTVASHSRGSSDELGGTSPAIGFTFSPDAETTRAALCTTEKAKGGRKRAKTDVPELKKLDDVTDCFLQAAAWVAWEANRTKMVHDWDSEQGRLRSLDGVDKEAIEAVKPKRISKTTTKISGGKVRRSKTDESPKKTSKRPNKSIAKAAG</sequence>
<proteinExistence type="predicted"/>
<dbReference type="PANTHER" id="PTHR28072:SF1">
    <property type="entry name" value="CRUCIFORM CUTTING ENDONUCLEASE 1, MITOCHONDRIAL-RELATED"/>
    <property type="match status" value="1"/>
</dbReference>
<dbReference type="GO" id="GO:0000402">
    <property type="term" value="F:crossed form four-way junction DNA binding"/>
    <property type="evidence" value="ECO:0007669"/>
    <property type="project" value="TreeGrafter"/>
</dbReference>
<dbReference type="OrthoDB" id="5552842at2759"/>
<evidence type="ECO:0000259" key="2">
    <source>
        <dbReference type="PROSITE" id="PS50800"/>
    </source>
</evidence>
<reference evidence="3" key="1">
    <citation type="journal article" date="2020" name="Stud. Mycol.">
        <title>101 Dothideomycetes genomes: a test case for predicting lifestyles and emergence of pathogens.</title>
        <authorList>
            <person name="Haridas S."/>
            <person name="Albert R."/>
            <person name="Binder M."/>
            <person name="Bloem J."/>
            <person name="Labutti K."/>
            <person name="Salamov A."/>
            <person name="Andreopoulos B."/>
            <person name="Baker S."/>
            <person name="Barry K."/>
            <person name="Bills G."/>
            <person name="Bluhm B."/>
            <person name="Cannon C."/>
            <person name="Castanera R."/>
            <person name="Culley D."/>
            <person name="Daum C."/>
            <person name="Ezra D."/>
            <person name="Gonzalez J."/>
            <person name="Henrissat B."/>
            <person name="Kuo A."/>
            <person name="Liang C."/>
            <person name="Lipzen A."/>
            <person name="Lutzoni F."/>
            <person name="Magnuson J."/>
            <person name="Mondo S."/>
            <person name="Nolan M."/>
            <person name="Ohm R."/>
            <person name="Pangilinan J."/>
            <person name="Park H.-J."/>
            <person name="Ramirez L."/>
            <person name="Alfaro M."/>
            <person name="Sun H."/>
            <person name="Tritt A."/>
            <person name="Yoshinaga Y."/>
            <person name="Zwiers L.-H."/>
            <person name="Turgeon B."/>
            <person name="Goodwin S."/>
            <person name="Spatafora J."/>
            <person name="Crous P."/>
            <person name="Grigoriev I."/>
        </authorList>
    </citation>
    <scope>NUCLEOTIDE SEQUENCE</scope>
    <source>
        <strain evidence="3">CBS 109.77</strain>
    </source>
</reference>
<dbReference type="Gene3D" id="3.30.420.10">
    <property type="entry name" value="Ribonuclease H-like superfamily/Ribonuclease H"/>
    <property type="match status" value="1"/>
</dbReference>
<evidence type="ECO:0000313" key="4">
    <source>
        <dbReference type="Proteomes" id="UP000799757"/>
    </source>
</evidence>
<dbReference type="InterPro" id="IPR003034">
    <property type="entry name" value="SAP_dom"/>
</dbReference>
<name>A0A6A6XED6_9PLEO</name>
<dbReference type="PANTHER" id="PTHR28072">
    <property type="entry name" value="CRUCIFORM CUTTING ENDONUCLEASE 1, MITOCHONDRIAL-RELATED"/>
    <property type="match status" value="1"/>
</dbReference>
<dbReference type="InterPro" id="IPR039197">
    <property type="entry name" value="Mrs1/Cce1"/>
</dbReference>
<dbReference type="GO" id="GO:0000403">
    <property type="term" value="F:Y-form DNA binding"/>
    <property type="evidence" value="ECO:0007669"/>
    <property type="project" value="TreeGrafter"/>
</dbReference>
<dbReference type="GO" id="GO:0070336">
    <property type="term" value="F:flap-structured DNA binding"/>
    <property type="evidence" value="ECO:0007669"/>
    <property type="project" value="TreeGrafter"/>
</dbReference>
<dbReference type="CDD" id="cd16963">
    <property type="entry name" value="CCE1"/>
    <property type="match status" value="1"/>
</dbReference>
<organism evidence="3 4">
    <name type="scientific">Melanomma pulvis-pyrius CBS 109.77</name>
    <dbReference type="NCBI Taxonomy" id="1314802"/>
    <lineage>
        <taxon>Eukaryota</taxon>
        <taxon>Fungi</taxon>
        <taxon>Dikarya</taxon>
        <taxon>Ascomycota</taxon>
        <taxon>Pezizomycotina</taxon>
        <taxon>Dothideomycetes</taxon>
        <taxon>Pleosporomycetidae</taxon>
        <taxon>Pleosporales</taxon>
        <taxon>Melanommataceae</taxon>
        <taxon>Melanomma</taxon>
    </lineage>
</organism>
<feature type="region of interest" description="Disordered" evidence="1">
    <location>
        <begin position="400"/>
        <end position="442"/>
    </location>
</feature>
<dbReference type="AlphaFoldDB" id="A0A6A6XED6"/>
<feature type="domain" description="SAP" evidence="2">
    <location>
        <begin position="3"/>
        <end position="37"/>
    </location>
</feature>
<gene>
    <name evidence="3" type="ORF">K505DRAFT_324604</name>
</gene>
<dbReference type="GO" id="GO:0005739">
    <property type="term" value="C:mitochondrion"/>
    <property type="evidence" value="ECO:0007669"/>
    <property type="project" value="TreeGrafter"/>
</dbReference>